<dbReference type="Pfam" id="PF04438">
    <property type="entry name" value="zf-HIT"/>
    <property type="match status" value="1"/>
</dbReference>
<dbReference type="GO" id="GO:0008270">
    <property type="term" value="F:zinc ion binding"/>
    <property type="evidence" value="ECO:0007669"/>
    <property type="project" value="UniProtKB-UniRule"/>
</dbReference>
<evidence type="ECO:0000313" key="7">
    <source>
        <dbReference type="Proteomes" id="UP001497480"/>
    </source>
</evidence>
<keyword evidence="1" id="KW-0479">Metal-binding</keyword>
<reference evidence="6 7" key="1">
    <citation type="submission" date="2024-03" db="EMBL/GenBank/DDBJ databases">
        <authorList>
            <person name="Martinez-Hernandez J."/>
        </authorList>
    </citation>
    <scope>NUCLEOTIDE SEQUENCE [LARGE SCALE GENOMIC DNA]</scope>
</reference>
<evidence type="ECO:0000256" key="4">
    <source>
        <dbReference type="PROSITE-ProRule" id="PRU00453"/>
    </source>
</evidence>
<gene>
    <name evidence="6" type="ORF">LLUT_LOCUS22397</name>
</gene>
<evidence type="ECO:0000313" key="6">
    <source>
        <dbReference type="EMBL" id="CAL0321337.1"/>
    </source>
</evidence>
<evidence type="ECO:0000259" key="5">
    <source>
        <dbReference type="PROSITE" id="PS51083"/>
    </source>
</evidence>
<dbReference type="GO" id="GO:0070761">
    <property type="term" value="C:pre-snoRNP complex"/>
    <property type="evidence" value="ECO:0007669"/>
    <property type="project" value="TreeGrafter"/>
</dbReference>
<organism evidence="6 7">
    <name type="scientific">Lupinus luteus</name>
    <name type="common">European yellow lupine</name>
    <dbReference type="NCBI Taxonomy" id="3873"/>
    <lineage>
        <taxon>Eukaryota</taxon>
        <taxon>Viridiplantae</taxon>
        <taxon>Streptophyta</taxon>
        <taxon>Embryophyta</taxon>
        <taxon>Tracheophyta</taxon>
        <taxon>Spermatophyta</taxon>
        <taxon>Magnoliopsida</taxon>
        <taxon>eudicotyledons</taxon>
        <taxon>Gunneridae</taxon>
        <taxon>Pentapetalae</taxon>
        <taxon>rosids</taxon>
        <taxon>fabids</taxon>
        <taxon>Fabales</taxon>
        <taxon>Fabaceae</taxon>
        <taxon>Papilionoideae</taxon>
        <taxon>50 kb inversion clade</taxon>
        <taxon>genistoids sensu lato</taxon>
        <taxon>core genistoids</taxon>
        <taxon>Genisteae</taxon>
        <taxon>Lupinus</taxon>
    </lineage>
</organism>
<dbReference type="CDD" id="cd23024">
    <property type="entry name" value="zf-HIT_ZNHIT2-3"/>
    <property type="match status" value="1"/>
</dbReference>
<dbReference type="GO" id="GO:0000492">
    <property type="term" value="P:box C/D snoRNP assembly"/>
    <property type="evidence" value="ECO:0007669"/>
    <property type="project" value="TreeGrafter"/>
</dbReference>
<dbReference type="Proteomes" id="UP001497480">
    <property type="component" value="Unassembled WGS sequence"/>
</dbReference>
<dbReference type="PROSITE" id="PS51083">
    <property type="entry name" value="ZF_HIT"/>
    <property type="match status" value="1"/>
</dbReference>
<dbReference type="AlphaFoldDB" id="A0AAV1XIJ0"/>
<accession>A0AAV1XIJ0</accession>
<dbReference type="SUPFAM" id="SSF144232">
    <property type="entry name" value="HIT/MYND zinc finger-like"/>
    <property type="match status" value="1"/>
</dbReference>
<evidence type="ECO:0000256" key="1">
    <source>
        <dbReference type="ARBA" id="ARBA00022723"/>
    </source>
</evidence>
<dbReference type="InterPro" id="IPR007529">
    <property type="entry name" value="Znf_HIT"/>
</dbReference>
<dbReference type="PANTHER" id="PTHR13483">
    <property type="entry name" value="BOX C_D SNORNA PROTEIN 1-RELATED"/>
    <property type="match status" value="1"/>
</dbReference>
<dbReference type="GO" id="GO:0000463">
    <property type="term" value="P:maturation of LSU-rRNA from tricistronic rRNA transcript (SSU-rRNA, 5.8S rRNA, LSU-rRNA)"/>
    <property type="evidence" value="ECO:0007669"/>
    <property type="project" value="TreeGrafter"/>
</dbReference>
<protein>
    <recommendedName>
        <fullName evidence="5">HIT-type domain-containing protein</fullName>
    </recommendedName>
</protein>
<dbReference type="Gene3D" id="3.30.60.190">
    <property type="match status" value="1"/>
</dbReference>
<dbReference type="InterPro" id="IPR051639">
    <property type="entry name" value="BCD1"/>
</dbReference>
<proteinExistence type="predicted"/>
<evidence type="ECO:0000256" key="3">
    <source>
        <dbReference type="ARBA" id="ARBA00022833"/>
    </source>
</evidence>
<dbReference type="PANTHER" id="PTHR13483:SF11">
    <property type="entry name" value="ZINC FINGER HIT DOMAIN-CONTAINING PROTEIN 3"/>
    <property type="match status" value="1"/>
</dbReference>
<keyword evidence="7" id="KW-1185">Reference proteome</keyword>
<name>A0AAV1XIJ0_LUPLU</name>
<dbReference type="GO" id="GO:0005634">
    <property type="term" value="C:nucleus"/>
    <property type="evidence" value="ECO:0007669"/>
    <property type="project" value="TreeGrafter"/>
</dbReference>
<keyword evidence="3" id="KW-0862">Zinc</keyword>
<keyword evidence="2 4" id="KW-0863">Zinc-finger</keyword>
<dbReference type="EMBL" id="CAXHTB010000015">
    <property type="protein sequence ID" value="CAL0321337.1"/>
    <property type="molecule type" value="Genomic_DNA"/>
</dbReference>
<feature type="domain" description="HIT-type" evidence="5">
    <location>
        <begin position="6"/>
        <end position="39"/>
    </location>
</feature>
<sequence length="134" mass="14977">MAPRQCQICNQAQSKYKCPSCYVLYCSLVCFKKHKESPCVKPPTSEAKTAVVLESPVEKPLIVHKSSLVLKKSQLEAIASSSEIRDALNDKALEDLIRRIDSSPNAENELEKAMADEAFHLFTEKVLSTINRKP</sequence>
<dbReference type="GO" id="GO:0048254">
    <property type="term" value="P:snoRNA localization"/>
    <property type="evidence" value="ECO:0007669"/>
    <property type="project" value="TreeGrafter"/>
</dbReference>
<comment type="caution">
    <text evidence="6">The sequence shown here is derived from an EMBL/GenBank/DDBJ whole genome shotgun (WGS) entry which is preliminary data.</text>
</comment>
<evidence type="ECO:0000256" key="2">
    <source>
        <dbReference type="ARBA" id="ARBA00022771"/>
    </source>
</evidence>